<dbReference type="GO" id="GO:0051301">
    <property type="term" value="P:cell division"/>
    <property type="evidence" value="ECO:0007669"/>
    <property type="project" value="UniProtKB-KW"/>
</dbReference>
<comment type="caution">
    <text evidence="9">The sequence shown here is derived from an EMBL/GenBank/DDBJ whole genome shotgun (WGS) entry which is preliminary data.</text>
</comment>
<keyword evidence="9" id="KW-0131">Cell cycle</keyword>
<evidence type="ECO:0000256" key="2">
    <source>
        <dbReference type="ARBA" id="ARBA00022475"/>
    </source>
</evidence>
<dbReference type="GO" id="GO:0022857">
    <property type="term" value="F:transmembrane transporter activity"/>
    <property type="evidence" value="ECO:0007669"/>
    <property type="project" value="TreeGrafter"/>
</dbReference>
<feature type="transmembrane region" description="Helical" evidence="7">
    <location>
        <begin position="725"/>
        <end position="749"/>
    </location>
</feature>
<evidence type="ECO:0000256" key="4">
    <source>
        <dbReference type="ARBA" id="ARBA00022989"/>
    </source>
</evidence>
<evidence type="ECO:0000256" key="7">
    <source>
        <dbReference type="SAM" id="Phobius"/>
    </source>
</evidence>
<evidence type="ECO:0000256" key="3">
    <source>
        <dbReference type="ARBA" id="ARBA00022692"/>
    </source>
</evidence>
<organism evidence="9 10">
    <name type="scientific">Alkalicoccus urumqiensis</name>
    <name type="common">Bacillus urumqiensis</name>
    <dbReference type="NCBI Taxonomy" id="1548213"/>
    <lineage>
        <taxon>Bacteria</taxon>
        <taxon>Bacillati</taxon>
        <taxon>Bacillota</taxon>
        <taxon>Bacilli</taxon>
        <taxon>Bacillales</taxon>
        <taxon>Bacillaceae</taxon>
        <taxon>Alkalicoccus</taxon>
    </lineage>
</organism>
<name>A0A2P6MJG4_ALKUR</name>
<dbReference type="GO" id="GO:0005886">
    <property type="term" value="C:plasma membrane"/>
    <property type="evidence" value="ECO:0007669"/>
    <property type="project" value="UniProtKB-SubCell"/>
</dbReference>
<feature type="transmembrane region" description="Helical" evidence="7">
    <location>
        <begin position="785"/>
        <end position="806"/>
    </location>
</feature>
<feature type="transmembrane region" description="Helical" evidence="7">
    <location>
        <begin position="459"/>
        <end position="479"/>
    </location>
</feature>
<evidence type="ECO:0000259" key="8">
    <source>
        <dbReference type="Pfam" id="PF02687"/>
    </source>
</evidence>
<dbReference type="EMBL" id="PVNS01000003">
    <property type="protein sequence ID" value="PRO66403.1"/>
    <property type="molecule type" value="Genomic_DNA"/>
</dbReference>
<feature type="transmembrane region" description="Helical" evidence="7">
    <location>
        <begin position="826"/>
        <end position="845"/>
    </location>
</feature>
<dbReference type="OrthoDB" id="9793166at2"/>
<evidence type="ECO:0000313" key="9">
    <source>
        <dbReference type="EMBL" id="PRO66403.1"/>
    </source>
</evidence>
<dbReference type="Pfam" id="PF02687">
    <property type="entry name" value="FtsX"/>
    <property type="match status" value="2"/>
</dbReference>
<keyword evidence="9" id="KW-0132">Cell division</keyword>
<feature type="transmembrane region" description="Helical" evidence="7">
    <location>
        <begin position="384"/>
        <end position="404"/>
    </location>
</feature>
<dbReference type="InterPro" id="IPR003838">
    <property type="entry name" value="ABC3_permease_C"/>
</dbReference>
<comment type="subcellular location">
    <subcellularLocation>
        <location evidence="1">Cell membrane</location>
        <topology evidence="1">Multi-pass membrane protein</topology>
    </subcellularLocation>
</comment>
<feature type="transmembrane region" description="Helical" evidence="7">
    <location>
        <begin position="20"/>
        <end position="44"/>
    </location>
</feature>
<accession>A0A2P6MJG4</accession>
<dbReference type="PANTHER" id="PTHR30572">
    <property type="entry name" value="MEMBRANE COMPONENT OF TRANSPORTER-RELATED"/>
    <property type="match status" value="1"/>
</dbReference>
<evidence type="ECO:0000256" key="5">
    <source>
        <dbReference type="ARBA" id="ARBA00023136"/>
    </source>
</evidence>
<evidence type="ECO:0000313" key="10">
    <source>
        <dbReference type="Proteomes" id="UP000243650"/>
    </source>
</evidence>
<reference evidence="9 10" key="1">
    <citation type="submission" date="2018-03" db="EMBL/GenBank/DDBJ databases">
        <title>Bacillus urumqiensis sp. nov., a moderately haloalkaliphilic bacterium isolated from a salt lake.</title>
        <authorList>
            <person name="Zhao B."/>
            <person name="Liao Z."/>
        </authorList>
    </citation>
    <scope>NUCLEOTIDE SEQUENCE [LARGE SCALE GENOMIC DNA]</scope>
    <source>
        <strain evidence="9 10">BZ-SZ-XJ18</strain>
    </source>
</reference>
<keyword evidence="2" id="KW-1003">Cell membrane</keyword>
<gene>
    <name evidence="9" type="ORF">C6I21_03420</name>
</gene>
<dbReference type="RefSeq" id="WP_105958042.1">
    <property type="nucleotide sequence ID" value="NZ_PVNS01000003.1"/>
</dbReference>
<sequence>MNIINQLTLRHLKQNRRRTLVTIFGTIISAAMITAVATLIISFIDLLERQHIHDHGEWHVQYADIQAHQAEAVRSDEATDELILSRDRGYAVFEASTNRYKPYVFVRELNESGLDRMPLSVQEGRLPEAPGEIVLSEEVMKAEEAYAIGGTASFDVGRRVLLDEPDTPADQEMGLHVVDDERREEIRGTREEMYTIVGVIDRPLWEPSWSPGYTAVTYMDDNSLAGTGAVNGLVLLNDVDRSLYDHAYEVADEANINPETVSFNQELLRFMGVSNNENIQTTMYSLAAIIMGIILFGSVALIYNAFAISVSERARHLGMLASVGATKKQKRNSVFFEGAVIGLISIPIGVISGIGGMAVTFWFVNRLLSEALNVSVPLLVRVTPGMLLTAAGISALTIFISTYLPARKASKIAAIDAIRQTNEVKLTTKQVRSSPLTRRLFGFEGEIGLKNMKRNKRKYRVTVFSLVVSIILFLSVSSFTDALTKSMTLSQEELNYDIQVSLNDADEDFTEAVTSLEEVTSAAVVNETFYSAMVEEEHLAAPLQEQVSEAPDLLEDGRFPHFVNVYGLDESSLAAYAETIGVDVEALAPGEDLPAVLIDTMVYETGTPTRRVEAAPIQASVGRTLELYAEDMETGDRLPAGEVTMAALTGELPTGVMTGGPGQLALIVSEEVFEDLTVEESVETTSYLYVESTDPEKTQEDIEALSDSYLSIYNVHTSREGQEQLVLLVQVFTYGFIALITLISVANIFNTISTSIALRKREFAMLQSIGMTPASFRKMIHYESIFYGLKALLYGLPVSIGIMYLIHQSVNTTFVYSFTLPWLSMLYAAAAVFAVVGASMLYATAKIKKENIIDTLKQENI</sequence>
<feature type="transmembrane region" description="Helical" evidence="7">
    <location>
        <begin position="283"/>
        <end position="306"/>
    </location>
</feature>
<dbReference type="PANTHER" id="PTHR30572:SF4">
    <property type="entry name" value="ABC TRANSPORTER PERMEASE YTRF"/>
    <property type="match status" value="1"/>
</dbReference>
<dbReference type="AlphaFoldDB" id="A0A2P6MJG4"/>
<dbReference type="InterPro" id="IPR050250">
    <property type="entry name" value="Macrolide_Exporter_MacB"/>
</dbReference>
<keyword evidence="10" id="KW-1185">Reference proteome</keyword>
<proteinExistence type="inferred from homology"/>
<evidence type="ECO:0000256" key="6">
    <source>
        <dbReference type="ARBA" id="ARBA00038076"/>
    </source>
</evidence>
<keyword evidence="4 7" id="KW-1133">Transmembrane helix</keyword>
<keyword evidence="5 7" id="KW-0472">Membrane</keyword>
<evidence type="ECO:0000256" key="1">
    <source>
        <dbReference type="ARBA" id="ARBA00004651"/>
    </source>
</evidence>
<feature type="domain" description="ABC3 transporter permease C-terminal" evidence="8">
    <location>
        <begin position="736"/>
        <end position="852"/>
    </location>
</feature>
<comment type="similarity">
    <text evidence="6">Belongs to the ABC-4 integral membrane protein family.</text>
</comment>
<dbReference type="Proteomes" id="UP000243650">
    <property type="component" value="Unassembled WGS sequence"/>
</dbReference>
<keyword evidence="3 7" id="KW-0812">Transmembrane</keyword>
<feature type="transmembrane region" description="Helical" evidence="7">
    <location>
        <begin position="334"/>
        <end position="364"/>
    </location>
</feature>
<protein>
    <submittedName>
        <fullName evidence="9">Cell division protein FtsX</fullName>
    </submittedName>
</protein>
<feature type="domain" description="ABC3 transporter permease C-terminal" evidence="8">
    <location>
        <begin position="289"/>
        <end position="412"/>
    </location>
</feature>